<dbReference type="CDD" id="cd00063">
    <property type="entry name" value="FN3"/>
    <property type="match status" value="4"/>
</dbReference>
<reference evidence="5 6" key="1">
    <citation type="submission" date="2018-05" db="EMBL/GenBank/DDBJ databases">
        <title>Coraliomargarita sinensis sp. nov., isolated from a marine solar saltern.</title>
        <authorList>
            <person name="Zhou L.Y."/>
        </authorList>
    </citation>
    <scope>NUCLEOTIDE SEQUENCE [LARGE SCALE GENOMIC DNA]</scope>
    <source>
        <strain evidence="5 6">WN38</strain>
    </source>
</reference>
<feature type="domain" description="Fibronectin type-III" evidence="4">
    <location>
        <begin position="707"/>
        <end position="796"/>
    </location>
</feature>
<feature type="region of interest" description="Disordered" evidence="2">
    <location>
        <begin position="787"/>
        <end position="812"/>
    </location>
</feature>
<dbReference type="SUPFAM" id="SSF49265">
    <property type="entry name" value="Fibronectin type III"/>
    <property type="match status" value="2"/>
</dbReference>
<keyword evidence="6" id="KW-1185">Reference proteome</keyword>
<accession>A0A317ZDV8</accession>
<name>A0A317ZDV8_9BACT</name>
<protein>
    <recommendedName>
        <fullName evidence="4">Fibronectin type-III domain-containing protein</fullName>
    </recommendedName>
</protein>
<dbReference type="SMART" id="SM00060">
    <property type="entry name" value="FN3"/>
    <property type="match status" value="4"/>
</dbReference>
<dbReference type="Gene3D" id="3.40.50.1110">
    <property type="entry name" value="SGNH hydrolase"/>
    <property type="match status" value="1"/>
</dbReference>
<dbReference type="InParanoid" id="A0A317ZDV8"/>
<feature type="domain" description="Fibronectin type-III" evidence="4">
    <location>
        <begin position="1100"/>
        <end position="1192"/>
    </location>
</feature>
<dbReference type="InterPro" id="IPR036514">
    <property type="entry name" value="SGNH_hydro_sf"/>
</dbReference>
<sequence length="1623" mass="168729">MQKNAPICLALAVCYLTWLAPLRAADITFVGHQDAVEADADTPTSGWRNATPSKTLDIDVDNVLGTDGYQVAAKSANPSYGWIIRRSPGYNHASSWGLWDDPDNASGSDNLSAGVFYDPNANGQVDVFELVIEGDELVGKTLRVGILYGVMVNGTSTFTVTQTVGGNQMVTTPSLTHDATSLNAAFFNITGAVEGDTFRISTEILTGSGVEQVGGIFLDSAPTNPGTQLPEVDGTVRGTYVAPLEVAGIFSDNGVIQRGMVVPVWGWDDPGTVVTVDFAGQSVNGTADANGRWEAELLSLTANTTPQTMTISAGADTVTISNLLVGDVWLCSGQSNMEMDFNGSQYAADMPAFIDPDNFPTIRHIDISNAQAEFRQKRLPNGNAGWTVCDSTTVQDYTAAGFFFATTISQETGVPIGLINSTFGNSRIGEFVTPDSIGLVTDQIPASSFRGVFTPDPCKKFFAMVAPITGYAMTGALWYQGEANANDGEDYFWKLAALFQGWRDEWQQGDFPFYYAQLPSFDGSVSWPIIRESQRRALTLTNTGMATLVDVGGVGLPWPENLHPPNKYDVGRRLAQWALLNEYGQSSVVPSGPLFSSAVFDGANVTISFDYVGSGLVAAAKPSPQSTDAPSPVADVLGFELAGSDEVWHAANASIAGSTVVLSSASVPNPEAARYLYATNTDGGTLYNLEDLPAAPFLTTAADNPNPPSTPTGLNATSGDGRVDLAWDAATGADSYNVKRSTTTGGPYASIGSPSGTSYADTTAANGTTYYYVVAAVNTIGSSADSTEVSATPVEATNPPDAPTGLSATPGDNRVDLSWSASSGADSYNVKRSTTMGGPYSGIGTTPGISYTDLSATNGTTYYYVVSASNTYGNSADSAEASATPQEPAAGAVITYVGHQDNVDAKTDDPTSGWRNTTPAKTHDIDGDNILGTDGYAMFRNNSAFSVVSLPSYISAVTHVSTHSNANASFGVMDNPSDPSGSDDINYGLWYLTTTGGTTDVFTFTITGTDLDGKTLRVGLAYDGYNGSGNQQLTITQTAGGAAADNSGTVSWGNDGLDFVFFDITEVNDGDVFTVNASAGAGLPHVSGVTFDVITDIATPPGTPTGLAATPGDGQVDLTWNVSSGAASYNVKRGTAEGGPYSTVASPTTNSFSDSTVSNGTTYYYVVSAVNAEGESPDSGEASATPQALPPDAPTGLVATPGDGQVDLSWDASSGADSYNVKRGTSMGGPYSTVASPNNNSLTDATVSNGTTYYYVVSAVNTNGESGNSGEVSATPQAAPTGATISYVGNQTNVETEASDAGIGWRNTTPDKPLDIDGDNILGTDGYRIFNDGSTVSLPSYIDNITKIAPNAAKSGGWGVIDDPSDPSGTDDIIHGFWYDSGNAQGSVDILSFQITGTALDGQTLRIGIIYDTHWGTGDIAFTLTQNGTSGSVTATSGLVTAGSDGIDVVFFDLTNVSSGDVFTLNADADDHNFSHAGGITFDTSVISGGDTLADWLASPEFGLDPADQDFGDDPDGDGHANGIENYFGTHPGEFSQGLVSGTVSGDSMTFTHPLSDSPAADISAVYRWSKDLDSFHVDGDSFDNTTVTFSQGTPADGMVEVTAAITGDPLDKLFVDIEVTQP</sequence>
<evidence type="ECO:0000256" key="3">
    <source>
        <dbReference type="SAM" id="SignalP"/>
    </source>
</evidence>
<feature type="region of interest" description="Disordered" evidence="2">
    <location>
        <begin position="1174"/>
        <end position="1205"/>
    </location>
</feature>
<evidence type="ECO:0000313" key="5">
    <source>
        <dbReference type="EMBL" id="PXA03436.1"/>
    </source>
</evidence>
<dbReference type="Proteomes" id="UP000247099">
    <property type="component" value="Unassembled WGS sequence"/>
</dbReference>
<proteinExistence type="predicted"/>
<dbReference type="Pfam" id="PF03629">
    <property type="entry name" value="SASA"/>
    <property type="match status" value="1"/>
</dbReference>
<dbReference type="RefSeq" id="WP_110131724.1">
    <property type="nucleotide sequence ID" value="NZ_QHJQ01000009.1"/>
</dbReference>
<evidence type="ECO:0000259" key="4">
    <source>
        <dbReference type="PROSITE" id="PS50853"/>
    </source>
</evidence>
<dbReference type="InterPro" id="IPR003961">
    <property type="entry name" value="FN3_dom"/>
</dbReference>
<organism evidence="5 6">
    <name type="scientific">Coraliomargarita sinensis</name>
    <dbReference type="NCBI Taxonomy" id="2174842"/>
    <lineage>
        <taxon>Bacteria</taxon>
        <taxon>Pseudomonadati</taxon>
        <taxon>Verrucomicrobiota</taxon>
        <taxon>Opitutia</taxon>
        <taxon>Puniceicoccales</taxon>
        <taxon>Coraliomargaritaceae</taxon>
        <taxon>Coraliomargarita</taxon>
    </lineage>
</organism>
<evidence type="ECO:0000256" key="1">
    <source>
        <dbReference type="ARBA" id="ARBA00022801"/>
    </source>
</evidence>
<dbReference type="PANTHER" id="PTHR22901">
    <property type="entry name" value="SIALATE O-ACETYLESTERASE"/>
    <property type="match status" value="1"/>
</dbReference>
<comment type="caution">
    <text evidence="5">The sequence shown here is derived from an EMBL/GenBank/DDBJ whole genome shotgun (WGS) entry which is preliminary data.</text>
</comment>
<dbReference type="InterPro" id="IPR005181">
    <property type="entry name" value="SASA"/>
</dbReference>
<dbReference type="GO" id="GO:0001681">
    <property type="term" value="F:sialate O-acetylesterase activity"/>
    <property type="evidence" value="ECO:0007669"/>
    <property type="project" value="InterPro"/>
</dbReference>
<keyword evidence="3" id="KW-0732">Signal</keyword>
<feature type="domain" description="Fibronectin type-III" evidence="4">
    <location>
        <begin position="799"/>
        <end position="888"/>
    </location>
</feature>
<dbReference type="GO" id="GO:0005975">
    <property type="term" value="P:carbohydrate metabolic process"/>
    <property type="evidence" value="ECO:0007669"/>
    <property type="project" value="TreeGrafter"/>
</dbReference>
<dbReference type="Gene3D" id="2.60.40.10">
    <property type="entry name" value="Immunoglobulins"/>
    <property type="match status" value="4"/>
</dbReference>
<feature type="region of interest" description="Disordered" evidence="2">
    <location>
        <begin position="902"/>
        <end position="921"/>
    </location>
</feature>
<dbReference type="EMBL" id="QHJQ01000009">
    <property type="protein sequence ID" value="PXA03436.1"/>
    <property type="molecule type" value="Genomic_DNA"/>
</dbReference>
<dbReference type="PROSITE" id="PS50853">
    <property type="entry name" value="FN3"/>
    <property type="match status" value="4"/>
</dbReference>
<dbReference type="OrthoDB" id="9795554at2"/>
<dbReference type="InterPro" id="IPR039329">
    <property type="entry name" value="SIAE"/>
</dbReference>
<dbReference type="PANTHER" id="PTHR22901:SF0">
    <property type="entry name" value="SIALATE O-ACETYLESTERASE"/>
    <property type="match status" value="1"/>
</dbReference>
<dbReference type="SUPFAM" id="SSF52266">
    <property type="entry name" value="SGNH hydrolase"/>
    <property type="match status" value="1"/>
</dbReference>
<evidence type="ECO:0000313" key="6">
    <source>
        <dbReference type="Proteomes" id="UP000247099"/>
    </source>
</evidence>
<dbReference type="InterPro" id="IPR036116">
    <property type="entry name" value="FN3_sf"/>
</dbReference>
<dbReference type="InterPro" id="IPR013783">
    <property type="entry name" value="Ig-like_fold"/>
</dbReference>
<feature type="signal peptide" evidence="3">
    <location>
        <begin position="1"/>
        <end position="24"/>
    </location>
</feature>
<gene>
    <name evidence="5" type="ORF">DDZ13_12135</name>
</gene>
<feature type="domain" description="Fibronectin type-III" evidence="4">
    <location>
        <begin position="1193"/>
        <end position="1281"/>
    </location>
</feature>
<keyword evidence="1" id="KW-0378">Hydrolase</keyword>
<feature type="chain" id="PRO_5016314719" description="Fibronectin type-III domain-containing protein" evidence="3">
    <location>
        <begin position="25"/>
        <end position="1623"/>
    </location>
</feature>
<evidence type="ECO:0000256" key="2">
    <source>
        <dbReference type="SAM" id="MobiDB-lite"/>
    </source>
</evidence>